<gene>
    <name evidence="1" type="ORF">GCM10009827_090920</name>
</gene>
<evidence type="ECO:0000313" key="2">
    <source>
        <dbReference type="Proteomes" id="UP001501470"/>
    </source>
</evidence>
<keyword evidence="2" id="KW-1185">Reference proteome</keyword>
<dbReference type="Pfam" id="PF09969">
    <property type="entry name" value="DUF2203"/>
    <property type="match status" value="1"/>
</dbReference>
<reference evidence="1 2" key="1">
    <citation type="journal article" date="2019" name="Int. J. Syst. Evol. Microbiol.">
        <title>The Global Catalogue of Microorganisms (GCM) 10K type strain sequencing project: providing services to taxonomists for standard genome sequencing and annotation.</title>
        <authorList>
            <consortium name="The Broad Institute Genomics Platform"/>
            <consortium name="The Broad Institute Genome Sequencing Center for Infectious Disease"/>
            <person name="Wu L."/>
            <person name="Ma J."/>
        </authorList>
    </citation>
    <scope>NUCLEOTIDE SEQUENCE [LARGE SCALE GENOMIC DNA]</scope>
    <source>
        <strain evidence="1 2">JCM 15933</strain>
    </source>
</reference>
<protein>
    <submittedName>
        <fullName evidence="1">DUF2203 domain-containing protein</fullName>
    </submittedName>
</protein>
<accession>A0ABN2CDI1</accession>
<proteinExistence type="predicted"/>
<dbReference type="PIRSF" id="PIRSF016498">
    <property type="entry name" value="UCP016498"/>
    <property type="match status" value="1"/>
</dbReference>
<sequence length="130" mass="14027">MRVDGCQTWCMGLYTVAEARAALGRLRPLLDELVAVRADAAELAAALAPGGAATALGGLPEWKARSARFDELVTEVQQSGAHLKGVAPLLLDFPAELDGMPVLLCWLEGDRDLAWYHRADLGFAGRRRLD</sequence>
<comment type="caution">
    <text evidence="1">The sequence shown here is derived from an EMBL/GenBank/DDBJ whole genome shotgun (WGS) entry which is preliminary data.</text>
</comment>
<organism evidence="1 2">
    <name type="scientific">Dactylosporangium maewongense</name>
    <dbReference type="NCBI Taxonomy" id="634393"/>
    <lineage>
        <taxon>Bacteria</taxon>
        <taxon>Bacillati</taxon>
        <taxon>Actinomycetota</taxon>
        <taxon>Actinomycetes</taxon>
        <taxon>Micromonosporales</taxon>
        <taxon>Micromonosporaceae</taxon>
        <taxon>Dactylosporangium</taxon>
    </lineage>
</organism>
<name>A0ABN2CDI1_9ACTN</name>
<evidence type="ECO:0000313" key="1">
    <source>
        <dbReference type="EMBL" id="GAA1555933.1"/>
    </source>
</evidence>
<dbReference type="InterPro" id="IPR018699">
    <property type="entry name" value="DUF2203"/>
</dbReference>
<dbReference type="Proteomes" id="UP001501470">
    <property type="component" value="Unassembled WGS sequence"/>
</dbReference>
<dbReference type="EMBL" id="BAAAQD010000025">
    <property type="protein sequence ID" value="GAA1555933.1"/>
    <property type="molecule type" value="Genomic_DNA"/>
</dbReference>